<reference evidence="1" key="1">
    <citation type="submission" date="2023-01" db="EMBL/GenBank/DDBJ databases">
        <title>Exploring GABA producing Bacteroides strains toward improving mental health.</title>
        <authorList>
            <person name="Yousuf B."/>
            <person name="Bouhlel N.E."/>
            <person name="Mottawea W."/>
            <person name="Hammami R."/>
        </authorList>
    </citation>
    <scope>NUCLEOTIDE SEQUENCE</scope>
    <source>
        <strain evidence="1">UO.H1049</strain>
    </source>
</reference>
<evidence type="ECO:0000313" key="2">
    <source>
        <dbReference type="Proteomes" id="UP001213431"/>
    </source>
</evidence>
<dbReference type="Proteomes" id="UP001213431">
    <property type="component" value="Unassembled WGS sequence"/>
</dbReference>
<gene>
    <name evidence="1" type="ORF">PQG99_14395</name>
</gene>
<name>A0ACC6D6M1_9BACT</name>
<keyword evidence="2" id="KW-1185">Reference proteome</keyword>
<dbReference type="EMBL" id="JAQPYW010000144">
    <property type="protein sequence ID" value="MDC7159062.1"/>
    <property type="molecule type" value="Genomic_DNA"/>
</dbReference>
<comment type="caution">
    <text evidence="1">The sequence shown here is derived from an EMBL/GenBank/DDBJ whole genome shotgun (WGS) entry which is preliminary data.</text>
</comment>
<feature type="non-terminal residue" evidence="1">
    <location>
        <position position="1"/>
    </location>
</feature>
<protein>
    <submittedName>
        <fullName evidence="1">Uncharacterized protein</fullName>
    </submittedName>
</protein>
<organism evidence="1 2">
    <name type="scientific">Parabacteroides johnsonii</name>
    <dbReference type="NCBI Taxonomy" id="387661"/>
    <lineage>
        <taxon>Bacteria</taxon>
        <taxon>Pseudomonadati</taxon>
        <taxon>Bacteroidota</taxon>
        <taxon>Bacteroidia</taxon>
        <taxon>Bacteroidales</taxon>
        <taxon>Tannerellaceae</taxon>
        <taxon>Parabacteroides</taxon>
    </lineage>
</organism>
<proteinExistence type="predicted"/>
<sequence>LYFIVIFNTANVNVSNIGIHGTQTTQTNADILIINKINLRLSAYSASSASGNVNSTHPPMRQTDVSGYDYRTNASR</sequence>
<accession>A0ACC6D6M1</accession>
<evidence type="ECO:0000313" key="1">
    <source>
        <dbReference type="EMBL" id="MDC7159062.1"/>
    </source>
</evidence>